<evidence type="ECO:0000259" key="1">
    <source>
        <dbReference type="Pfam" id="PF01261"/>
    </source>
</evidence>
<dbReference type="EMBL" id="CAFABK010000019">
    <property type="protein sequence ID" value="CAB4827639.1"/>
    <property type="molecule type" value="Genomic_DNA"/>
</dbReference>
<protein>
    <submittedName>
        <fullName evidence="2">Unannotated protein</fullName>
    </submittedName>
</protein>
<dbReference type="InterPro" id="IPR050312">
    <property type="entry name" value="IolE/XylAMocC-like"/>
</dbReference>
<dbReference type="PANTHER" id="PTHR12110">
    <property type="entry name" value="HYDROXYPYRUVATE ISOMERASE"/>
    <property type="match status" value="1"/>
</dbReference>
<dbReference type="InterPro" id="IPR013022">
    <property type="entry name" value="Xyl_isomerase-like_TIM-brl"/>
</dbReference>
<dbReference type="Pfam" id="PF01261">
    <property type="entry name" value="AP_endonuc_2"/>
    <property type="match status" value="1"/>
</dbReference>
<dbReference type="SUPFAM" id="SSF51658">
    <property type="entry name" value="Xylose isomerase-like"/>
    <property type="match status" value="1"/>
</dbReference>
<gene>
    <name evidence="2" type="ORF">UFOPK3204_00620</name>
</gene>
<proteinExistence type="predicted"/>
<sequence>MTIDLLAACWTTAGNAGPSLGDEISPNGLVERIEITSAAGFRGMGFVFADLIRARDEIGLPNLRKILEINGIKHVEVEFLSDWWTSGADRAVSDQTRKFLFEAAMVLGAHHVKVGADYRMTSFDLDQMAEQFSILATEAAEVGTKIAIEFMPFSNVPDLKTGLALVNTASHPAGGLMIDIWHVQRSDTTYAELACVPLERVIGVELNDASAAQIGDSFEDTIMRRVPCGLGEFDIKGFIETLWNIGWRGPWGVEIIGEKFRNIPISEAIPEAFNSTMREFQTLRNVTGLQ</sequence>
<accession>A0A6J7A5C5</accession>
<organism evidence="2">
    <name type="scientific">freshwater metagenome</name>
    <dbReference type="NCBI Taxonomy" id="449393"/>
    <lineage>
        <taxon>unclassified sequences</taxon>
        <taxon>metagenomes</taxon>
        <taxon>ecological metagenomes</taxon>
    </lineage>
</organism>
<evidence type="ECO:0000313" key="2">
    <source>
        <dbReference type="EMBL" id="CAB4827639.1"/>
    </source>
</evidence>
<name>A0A6J7A5C5_9ZZZZ</name>
<dbReference type="Gene3D" id="3.20.20.150">
    <property type="entry name" value="Divalent-metal-dependent TIM barrel enzymes"/>
    <property type="match status" value="1"/>
</dbReference>
<dbReference type="AlphaFoldDB" id="A0A6J7A5C5"/>
<reference evidence="2" key="1">
    <citation type="submission" date="2020-05" db="EMBL/GenBank/DDBJ databases">
        <authorList>
            <person name="Chiriac C."/>
            <person name="Salcher M."/>
            <person name="Ghai R."/>
            <person name="Kavagutti S V."/>
        </authorList>
    </citation>
    <scope>NUCLEOTIDE SEQUENCE</scope>
</reference>
<dbReference type="InterPro" id="IPR036237">
    <property type="entry name" value="Xyl_isomerase-like_sf"/>
</dbReference>
<feature type="domain" description="Xylose isomerase-like TIM barrel" evidence="1">
    <location>
        <begin position="34"/>
        <end position="268"/>
    </location>
</feature>
<dbReference type="PANTHER" id="PTHR12110:SF48">
    <property type="entry name" value="BLL3656 PROTEIN"/>
    <property type="match status" value="1"/>
</dbReference>